<accession>A0ABU8W4R6</accession>
<keyword evidence="2" id="KW-1185">Reference proteome</keyword>
<dbReference type="SUPFAM" id="SSF55874">
    <property type="entry name" value="ATPase domain of HSP90 chaperone/DNA topoisomerase II/histidine kinase"/>
    <property type="match status" value="1"/>
</dbReference>
<gene>
    <name evidence="1" type="ORF">WKW80_19675</name>
</gene>
<dbReference type="InterPro" id="IPR036890">
    <property type="entry name" value="HATPase_C_sf"/>
</dbReference>
<sequence length="214" mass="22890">MNAYLLLISFLAATTLLLLWRTLQTQMTTRASFSLQTPVPPPEPRTDADLVLMLRALSTECAAMLQRAGVVLQQQFACDELPVFVQRQGIRQLLANVVEVGCRAMHGGGTLKLMARADGLQAVVHFMDEYAGGEEAVLGRMFERASSGLHARDSSKDSVDAIVAHCQRIASAHGGRIYAAPSPLGELGLTLRLPLCAVVSVEAPSDHTPAADAA</sequence>
<name>A0ABU8W4R6_9BURK</name>
<evidence type="ECO:0000313" key="2">
    <source>
        <dbReference type="Proteomes" id="UP001363010"/>
    </source>
</evidence>
<organism evidence="1 2">
    <name type="scientific">Variovorax humicola</name>
    <dbReference type="NCBI Taxonomy" id="1769758"/>
    <lineage>
        <taxon>Bacteria</taxon>
        <taxon>Pseudomonadati</taxon>
        <taxon>Pseudomonadota</taxon>
        <taxon>Betaproteobacteria</taxon>
        <taxon>Burkholderiales</taxon>
        <taxon>Comamonadaceae</taxon>
        <taxon>Variovorax</taxon>
    </lineage>
</organism>
<proteinExistence type="predicted"/>
<reference evidence="1 2" key="1">
    <citation type="submission" date="2024-03" db="EMBL/GenBank/DDBJ databases">
        <title>Novel species of the genus Variovorax.</title>
        <authorList>
            <person name="Liu Q."/>
            <person name="Xin Y.-H."/>
        </authorList>
    </citation>
    <scope>NUCLEOTIDE SEQUENCE [LARGE SCALE GENOMIC DNA]</scope>
    <source>
        <strain evidence="1 2">KACC 18501</strain>
    </source>
</reference>
<evidence type="ECO:0000313" key="1">
    <source>
        <dbReference type="EMBL" id="MEJ8824226.1"/>
    </source>
</evidence>
<dbReference type="RefSeq" id="WP_340365260.1">
    <property type="nucleotide sequence ID" value="NZ_JBBKZV010000012.1"/>
</dbReference>
<dbReference type="Proteomes" id="UP001363010">
    <property type="component" value="Unassembled WGS sequence"/>
</dbReference>
<dbReference type="Gene3D" id="3.30.565.10">
    <property type="entry name" value="Histidine kinase-like ATPase, C-terminal domain"/>
    <property type="match status" value="1"/>
</dbReference>
<comment type="caution">
    <text evidence="1">The sequence shown here is derived from an EMBL/GenBank/DDBJ whole genome shotgun (WGS) entry which is preliminary data.</text>
</comment>
<dbReference type="EMBL" id="JBBKZV010000012">
    <property type="protein sequence ID" value="MEJ8824226.1"/>
    <property type="molecule type" value="Genomic_DNA"/>
</dbReference>
<protein>
    <submittedName>
        <fullName evidence="1">Uncharacterized protein</fullName>
    </submittedName>
</protein>